<comment type="caution">
    <text evidence="2">The sequence shown here is derived from an EMBL/GenBank/DDBJ whole genome shotgun (WGS) entry which is preliminary data.</text>
</comment>
<sequence>MALSKLLPLLISTVFVLIYQSFMHAPLFLYIVFAPFALCFCLFSEGGLLKSLELLAHFTLMRPTSFRLIFQRITPWKLHRSYFCILLHCTLISTATAIFV</sequence>
<keyword evidence="1" id="KW-0472">Membrane</keyword>
<dbReference type="EMBL" id="SDMP01000015">
    <property type="protein sequence ID" value="RYR10783.1"/>
    <property type="molecule type" value="Genomic_DNA"/>
</dbReference>
<keyword evidence="1" id="KW-0812">Transmembrane</keyword>
<keyword evidence="3" id="KW-1185">Reference proteome</keyword>
<feature type="transmembrane region" description="Helical" evidence="1">
    <location>
        <begin position="27"/>
        <end position="48"/>
    </location>
</feature>
<name>A0A444Z9C8_ARAHY</name>
<gene>
    <name evidence="2" type="ORF">Ahy_B05g079267</name>
</gene>
<evidence type="ECO:0000313" key="3">
    <source>
        <dbReference type="Proteomes" id="UP000289738"/>
    </source>
</evidence>
<dbReference type="AlphaFoldDB" id="A0A444Z9C8"/>
<evidence type="ECO:0000256" key="1">
    <source>
        <dbReference type="SAM" id="Phobius"/>
    </source>
</evidence>
<organism evidence="2 3">
    <name type="scientific">Arachis hypogaea</name>
    <name type="common">Peanut</name>
    <dbReference type="NCBI Taxonomy" id="3818"/>
    <lineage>
        <taxon>Eukaryota</taxon>
        <taxon>Viridiplantae</taxon>
        <taxon>Streptophyta</taxon>
        <taxon>Embryophyta</taxon>
        <taxon>Tracheophyta</taxon>
        <taxon>Spermatophyta</taxon>
        <taxon>Magnoliopsida</taxon>
        <taxon>eudicotyledons</taxon>
        <taxon>Gunneridae</taxon>
        <taxon>Pentapetalae</taxon>
        <taxon>rosids</taxon>
        <taxon>fabids</taxon>
        <taxon>Fabales</taxon>
        <taxon>Fabaceae</taxon>
        <taxon>Papilionoideae</taxon>
        <taxon>50 kb inversion clade</taxon>
        <taxon>dalbergioids sensu lato</taxon>
        <taxon>Dalbergieae</taxon>
        <taxon>Pterocarpus clade</taxon>
        <taxon>Arachis</taxon>
    </lineage>
</organism>
<evidence type="ECO:0000313" key="2">
    <source>
        <dbReference type="EMBL" id="RYR10783.1"/>
    </source>
</evidence>
<keyword evidence="1" id="KW-1133">Transmembrane helix</keyword>
<accession>A0A444Z9C8</accession>
<feature type="transmembrane region" description="Helical" evidence="1">
    <location>
        <begin position="82"/>
        <end position="99"/>
    </location>
</feature>
<reference evidence="2 3" key="1">
    <citation type="submission" date="2019-01" db="EMBL/GenBank/DDBJ databases">
        <title>Sequencing of cultivated peanut Arachis hypogaea provides insights into genome evolution and oil improvement.</title>
        <authorList>
            <person name="Chen X."/>
        </authorList>
    </citation>
    <scope>NUCLEOTIDE SEQUENCE [LARGE SCALE GENOMIC DNA]</scope>
    <source>
        <strain evidence="3">cv. Fuhuasheng</strain>
        <tissue evidence="2">Leaves</tissue>
    </source>
</reference>
<protein>
    <submittedName>
        <fullName evidence="2">Uncharacterized protein</fullName>
    </submittedName>
</protein>
<dbReference type="Proteomes" id="UP000289738">
    <property type="component" value="Chromosome B05"/>
</dbReference>
<proteinExistence type="predicted"/>